<accession>A0A9D4QKF5</accession>
<sequence>MLGSILLLYGKFRQVRKYGPSALQEPISNSNQISKIILAAPMNWLCLSPGLNSLRGEGRYAKWATSYPAQAWFLERSLRNLRTTSTKQESRFAAFYIQRDTSVRYSAGIFTLASPWGIRSFQA</sequence>
<evidence type="ECO:0000313" key="1">
    <source>
        <dbReference type="EMBL" id="KAH3833537.1"/>
    </source>
</evidence>
<dbReference type="EMBL" id="JAIWYP010000004">
    <property type="protein sequence ID" value="KAH3833537.1"/>
    <property type="molecule type" value="Genomic_DNA"/>
</dbReference>
<comment type="caution">
    <text evidence="1">The sequence shown here is derived from an EMBL/GenBank/DDBJ whole genome shotgun (WGS) entry which is preliminary data.</text>
</comment>
<keyword evidence="2" id="KW-1185">Reference proteome</keyword>
<protein>
    <submittedName>
        <fullName evidence="1">Uncharacterized protein</fullName>
    </submittedName>
</protein>
<reference evidence="1" key="2">
    <citation type="submission" date="2020-11" db="EMBL/GenBank/DDBJ databases">
        <authorList>
            <person name="McCartney M.A."/>
            <person name="Auch B."/>
            <person name="Kono T."/>
            <person name="Mallez S."/>
            <person name="Becker A."/>
            <person name="Gohl D.M."/>
            <person name="Silverstein K.A.T."/>
            <person name="Koren S."/>
            <person name="Bechman K.B."/>
            <person name="Herman A."/>
            <person name="Abrahante J.E."/>
            <person name="Garbe J."/>
        </authorList>
    </citation>
    <scope>NUCLEOTIDE SEQUENCE</scope>
    <source>
        <strain evidence="1">Duluth1</strain>
        <tissue evidence="1">Whole animal</tissue>
    </source>
</reference>
<dbReference type="AlphaFoldDB" id="A0A9D4QKF5"/>
<gene>
    <name evidence="1" type="ORF">DPMN_106849</name>
</gene>
<dbReference type="Proteomes" id="UP000828390">
    <property type="component" value="Unassembled WGS sequence"/>
</dbReference>
<reference evidence="1" key="1">
    <citation type="journal article" date="2019" name="bioRxiv">
        <title>The Genome of the Zebra Mussel, Dreissena polymorpha: A Resource for Invasive Species Research.</title>
        <authorList>
            <person name="McCartney M.A."/>
            <person name="Auch B."/>
            <person name="Kono T."/>
            <person name="Mallez S."/>
            <person name="Zhang Y."/>
            <person name="Obille A."/>
            <person name="Becker A."/>
            <person name="Abrahante J.E."/>
            <person name="Garbe J."/>
            <person name="Badalamenti J.P."/>
            <person name="Herman A."/>
            <person name="Mangelson H."/>
            <person name="Liachko I."/>
            <person name="Sullivan S."/>
            <person name="Sone E.D."/>
            <person name="Koren S."/>
            <person name="Silverstein K.A.T."/>
            <person name="Beckman K.B."/>
            <person name="Gohl D.M."/>
        </authorList>
    </citation>
    <scope>NUCLEOTIDE SEQUENCE</scope>
    <source>
        <strain evidence="1">Duluth1</strain>
        <tissue evidence="1">Whole animal</tissue>
    </source>
</reference>
<organism evidence="1 2">
    <name type="scientific">Dreissena polymorpha</name>
    <name type="common">Zebra mussel</name>
    <name type="synonym">Mytilus polymorpha</name>
    <dbReference type="NCBI Taxonomy" id="45954"/>
    <lineage>
        <taxon>Eukaryota</taxon>
        <taxon>Metazoa</taxon>
        <taxon>Spiralia</taxon>
        <taxon>Lophotrochozoa</taxon>
        <taxon>Mollusca</taxon>
        <taxon>Bivalvia</taxon>
        <taxon>Autobranchia</taxon>
        <taxon>Heteroconchia</taxon>
        <taxon>Euheterodonta</taxon>
        <taxon>Imparidentia</taxon>
        <taxon>Neoheterodontei</taxon>
        <taxon>Myida</taxon>
        <taxon>Dreissenoidea</taxon>
        <taxon>Dreissenidae</taxon>
        <taxon>Dreissena</taxon>
    </lineage>
</organism>
<proteinExistence type="predicted"/>
<evidence type="ECO:0000313" key="2">
    <source>
        <dbReference type="Proteomes" id="UP000828390"/>
    </source>
</evidence>
<name>A0A9D4QKF5_DREPO</name>